<dbReference type="RefSeq" id="XP_009036459.1">
    <property type="nucleotide sequence ID" value="XM_009038211.1"/>
</dbReference>
<evidence type="ECO:0000256" key="2">
    <source>
        <dbReference type="ARBA" id="ARBA00022490"/>
    </source>
</evidence>
<evidence type="ECO:0000256" key="1">
    <source>
        <dbReference type="ARBA" id="ARBA00004496"/>
    </source>
</evidence>
<keyword evidence="3" id="KW-0433">Leucine-rich repeat</keyword>
<dbReference type="GO" id="GO:0005737">
    <property type="term" value="C:cytoplasm"/>
    <property type="evidence" value="ECO:0007669"/>
    <property type="project" value="UniProtKB-SubCell"/>
</dbReference>
<dbReference type="Pfam" id="PF14580">
    <property type="entry name" value="LRR_9"/>
    <property type="match status" value="1"/>
</dbReference>
<keyword evidence="7" id="KW-1185">Reference proteome</keyword>
<feature type="non-terminal residue" evidence="6">
    <location>
        <position position="131"/>
    </location>
</feature>
<dbReference type="InterPro" id="IPR032675">
    <property type="entry name" value="LRR_dom_sf"/>
</dbReference>
<name>F0Y807_AURAN</name>
<protein>
    <recommendedName>
        <fullName evidence="5">U2A'/phosphoprotein 32 family A C-terminal domain-containing protein</fullName>
    </recommendedName>
</protein>
<dbReference type="InterPro" id="IPR003603">
    <property type="entry name" value="U2A'_phosphoprotein32A_C"/>
</dbReference>
<evidence type="ECO:0000256" key="3">
    <source>
        <dbReference type="ARBA" id="ARBA00022614"/>
    </source>
</evidence>
<dbReference type="KEGG" id="aaf:AURANDRAFT_7168"/>
<proteinExistence type="predicted"/>
<evidence type="ECO:0000313" key="6">
    <source>
        <dbReference type="EMBL" id="EGB08521.1"/>
    </source>
</evidence>
<evidence type="ECO:0000259" key="5">
    <source>
        <dbReference type="SMART" id="SM00446"/>
    </source>
</evidence>
<dbReference type="OrthoDB" id="676979at2759"/>
<reference evidence="6 7" key="1">
    <citation type="journal article" date="2011" name="Proc. Natl. Acad. Sci. U.S.A.">
        <title>Niche of harmful alga Aureococcus anophagefferens revealed through ecogenomics.</title>
        <authorList>
            <person name="Gobler C.J."/>
            <person name="Berry D.L."/>
            <person name="Dyhrman S.T."/>
            <person name="Wilhelm S.W."/>
            <person name="Salamov A."/>
            <person name="Lobanov A.V."/>
            <person name="Zhang Y."/>
            <person name="Collier J.L."/>
            <person name="Wurch L.L."/>
            <person name="Kustka A.B."/>
            <person name="Dill B.D."/>
            <person name="Shah M."/>
            <person name="VerBerkmoes N.C."/>
            <person name="Kuo A."/>
            <person name="Terry A."/>
            <person name="Pangilinan J."/>
            <person name="Lindquist E.A."/>
            <person name="Lucas S."/>
            <person name="Paulsen I.T."/>
            <person name="Hattenrath-Lehmann T.K."/>
            <person name="Talmage S.C."/>
            <person name="Walker E.A."/>
            <person name="Koch F."/>
            <person name="Burson A.M."/>
            <person name="Marcoval M.A."/>
            <person name="Tang Y.Z."/>
            <person name="Lecleir G.R."/>
            <person name="Coyne K.J."/>
            <person name="Berg G.M."/>
            <person name="Bertrand E.M."/>
            <person name="Saito M.A."/>
            <person name="Gladyshev V.N."/>
            <person name="Grigoriev I.V."/>
        </authorList>
    </citation>
    <scope>NUCLEOTIDE SEQUENCE [LARGE SCALE GENOMIC DNA]</scope>
    <source>
        <strain evidence="7">CCMP 1984</strain>
    </source>
</reference>
<dbReference type="EMBL" id="GL833127">
    <property type="protein sequence ID" value="EGB08521.1"/>
    <property type="molecule type" value="Genomic_DNA"/>
</dbReference>
<dbReference type="OMA" id="TASTWNK"/>
<dbReference type="Gene3D" id="3.80.10.10">
    <property type="entry name" value="Ribonuclease Inhibitor"/>
    <property type="match status" value="1"/>
</dbReference>
<comment type="subcellular location">
    <subcellularLocation>
        <location evidence="1">Cytoplasm</location>
    </subcellularLocation>
</comment>
<feature type="domain" description="U2A'/phosphoprotein 32 family A C-terminal" evidence="5">
    <location>
        <begin position="98"/>
        <end position="116"/>
    </location>
</feature>
<dbReference type="GeneID" id="20228339"/>
<keyword evidence="4" id="KW-0677">Repeat</keyword>
<dbReference type="InParanoid" id="F0Y807"/>
<dbReference type="eggNOG" id="KOG1644">
    <property type="taxonomic scope" value="Eukaryota"/>
</dbReference>
<dbReference type="PANTHER" id="PTHR46545">
    <property type="entry name" value="LEUCINE-RICH REPEAT-CONTAINING PROTEIN 51"/>
    <property type="match status" value="1"/>
</dbReference>
<sequence>SVRLSNNHITSVEGVEGDEGSRLSTALADVCADINALRWIDVSFNQISRIGDAFAHFPHVTVLYLHANNIASLSQVKALGELKELRSLTLHGNPIEDKKHYRTFVIHTIPTLTQLDFSTITRQDRETAAAW</sequence>
<dbReference type="PANTHER" id="PTHR46545:SF1">
    <property type="entry name" value="LEUCINE-RICH REPEAT-CONTAINING PROTEIN 51"/>
    <property type="match status" value="1"/>
</dbReference>
<organism evidence="7">
    <name type="scientific">Aureococcus anophagefferens</name>
    <name type="common">Harmful bloom alga</name>
    <dbReference type="NCBI Taxonomy" id="44056"/>
    <lineage>
        <taxon>Eukaryota</taxon>
        <taxon>Sar</taxon>
        <taxon>Stramenopiles</taxon>
        <taxon>Ochrophyta</taxon>
        <taxon>Pelagophyceae</taxon>
        <taxon>Pelagomonadales</taxon>
        <taxon>Pelagomonadaceae</taxon>
        <taxon>Aureococcus</taxon>
    </lineage>
</organism>
<dbReference type="SUPFAM" id="SSF52058">
    <property type="entry name" value="L domain-like"/>
    <property type="match status" value="1"/>
</dbReference>
<evidence type="ECO:0000256" key="4">
    <source>
        <dbReference type="ARBA" id="ARBA00022737"/>
    </source>
</evidence>
<feature type="non-terminal residue" evidence="6">
    <location>
        <position position="1"/>
    </location>
</feature>
<dbReference type="Proteomes" id="UP000002729">
    <property type="component" value="Unassembled WGS sequence"/>
</dbReference>
<accession>F0Y807</accession>
<evidence type="ECO:0000313" key="7">
    <source>
        <dbReference type="Proteomes" id="UP000002729"/>
    </source>
</evidence>
<dbReference type="SMART" id="SM00446">
    <property type="entry name" value="LRRcap"/>
    <property type="match status" value="1"/>
</dbReference>
<dbReference type="AlphaFoldDB" id="F0Y807"/>
<gene>
    <name evidence="6" type="ORF">AURANDRAFT_7168</name>
</gene>
<keyword evidence="2" id="KW-0963">Cytoplasm</keyword>